<feature type="region of interest" description="Disordered" evidence="5">
    <location>
        <begin position="209"/>
        <end position="310"/>
    </location>
</feature>
<feature type="compositionally biased region" description="Basic residues" evidence="5">
    <location>
        <begin position="143"/>
        <end position="153"/>
    </location>
</feature>
<keyword evidence="1" id="KW-0805">Transcription regulation</keyword>
<dbReference type="PANTHER" id="PTHR46621">
    <property type="entry name" value="SNRNA-ACTIVATING PROTEIN COMPLEX SUBUNIT 4"/>
    <property type="match status" value="1"/>
</dbReference>
<dbReference type="InterPro" id="IPR001005">
    <property type="entry name" value="SANT/Myb"/>
</dbReference>
<evidence type="ECO:0000256" key="4">
    <source>
        <dbReference type="ARBA" id="ARBA00023242"/>
    </source>
</evidence>
<dbReference type="CDD" id="cd00167">
    <property type="entry name" value="SANT"/>
    <property type="match status" value="1"/>
</dbReference>
<feature type="compositionally biased region" description="Low complexity" evidence="5">
    <location>
        <begin position="293"/>
        <end position="310"/>
    </location>
</feature>
<reference evidence="7 8" key="1">
    <citation type="journal article" date="2013" name="BMC Genomics">
        <title>Reconstruction of the lipid metabolism for the microalga Monoraphidium neglectum from its genome sequence reveals characteristics suitable for biofuel production.</title>
        <authorList>
            <person name="Bogen C."/>
            <person name="Al-Dilaimi A."/>
            <person name="Albersmeier A."/>
            <person name="Wichmann J."/>
            <person name="Grundmann M."/>
            <person name="Rupp O."/>
            <person name="Lauersen K.J."/>
            <person name="Blifernez-Klassen O."/>
            <person name="Kalinowski J."/>
            <person name="Goesmann A."/>
            <person name="Mussgnug J.H."/>
            <person name="Kruse O."/>
        </authorList>
    </citation>
    <scope>NUCLEOTIDE SEQUENCE [LARGE SCALE GENOMIC DNA]</scope>
    <source>
        <strain evidence="7 8">SAG 48.87</strain>
    </source>
</reference>
<keyword evidence="4" id="KW-0539">Nucleus</keyword>
<dbReference type="EMBL" id="KK100604">
    <property type="protein sequence ID" value="KIZ04799.1"/>
    <property type="molecule type" value="Genomic_DNA"/>
</dbReference>
<feature type="compositionally biased region" description="Low complexity" evidence="5">
    <location>
        <begin position="41"/>
        <end position="59"/>
    </location>
</feature>
<dbReference type="SMART" id="SM00717">
    <property type="entry name" value="SANT"/>
    <property type="match status" value="3"/>
</dbReference>
<gene>
    <name evidence="7" type="ORF">MNEG_3152</name>
</gene>
<name>A0A0D2LDL7_9CHLO</name>
<evidence type="ECO:0000256" key="3">
    <source>
        <dbReference type="ARBA" id="ARBA00023163"/>
    </source>
</evidence>
<feature type="region of interest" description="Disordered" evidence="5">
    <location>
        <begin position="1"/>
        <end position="109"/>
    </location>
</feature>
<dbReference type="InterPro" id="IPR009057">
    <property type="entry name" value="Homeodomain-like_sf"/>
</dbReference>
<keyword evidence="2" id="KW-0238">DNA-binding</keyword>
<protein>
    <recommendedName>
        <fullName evidence="6">Myb-like domain-containing protein</fullName>
    </recommendedName>
</protein>
<accession>A0A0D2LDL7</accession>
<feature type="domain" description="Myb-like" evidence="6">
    <location>
        <begin position="433"/>
        <end position="486"/>
    </location>
</feature>
<keyword evidence="3" id="KW-0804">Transcription</keyword>
<proteinExistence type="predicted"/>
<dbReference type="PANTHER" id="PTHR46621:SF1">
    <property type="entry name" value="SNRNA-ACTIVATING PROTEIN COMPLEX SUBUNIT 4"/>
    <property type="match status" value="1"/>
</dbReference>
<dbReference type="AlphaFoldDB" id="A0A0D2LDL7"/>
<evidence type="ECO:0000256" key="1">
    <source>
        <dbReference type="ARBA" id="ARBA00023015"/>
    </source>
</evidence>
<feature type="compositionally biased region" description="Low complexity" evidence="5">
    <location>
        <begin position="185"/>
        <end position="194"/>
    </location>
</feature>
<dbReference type="OrthoDB" id="2143914at2759"/>
<evidence type="ECO:0000256" key="2">
    <source>
        <dbReference type="ARBA" id="ARBA00023125"/>
    </source>
</evidence>
<evidence type="ECO:0000259" key="6">
    <source>
        <dbReference type="PROSITE" id="PS50090"/>
    </source>
</evidence>
<dbReference type="GO" id="GO:0000978">
    <property type="term" value="F:RNA polymerase II cis-regulatory region sequence-specific DNA binding"/>
    <property type="evidence" value="ECO:0007669"/>
    <property type="project" value="TreeGrafter"/>
</dbReference>
<feature type="region of interest" description="Disordered" evidence="5">
    <location>
        <begin position="121"/>
        <end position="197"/>
    </location>
</feature>
<dbReference type="KEGG" id="mng:MNEG_3152"/>
<evidence type="ECO:0000313" key="8">
    <source>
        <dbReference type="Proteomes" id="UP000054498"/>
    </source>
</evidence>
<dbReference type="GO" id="GO:0042796">
    <property type="term" value="P:snRNA transcription by RNA polymerase III"/>
    <property type="evidence" value="ECO:0007669"/>
    <property type="project" value="TreeGrafter"/>
</dbReference>
<evidence type="ECO:0000256" key="5">
    <source>
        <dbReference type="SAM" id="MobiDB-lite"/>
    </source>
</evidence>
<dbReference type="InterPro" id="IPR051575">
    <property type="entry name" value="Myb-like_DNA-bd"/>
</dbReference>
<organism evidence="7 8">
    <name type="scientific">Monoraphidium neglectum</name>
    <dbReference type="NCBI Taxonomy" id="145388"/>
    <lineage>
        <taxon>Eukaryota</taxon>
        <taxon>Viridiplantae</taxon>
        <taxon>Chlorophyta</taxon>
        <taxon>core chlorophytes</taxon>
        <taxon>Chlorophyceae</taxon>
        <taxon>CS clade</taxon>
        <taxon>Sphaeropleales</taxon>
        <taxon>Selenastraceae</taxon>
        <taxon>Monoraphidium</taxon>
    </lineage>
</organism>
<feature type="compositionally biased region" description="Acidic residues" evidence="5">
    <location>
        <begin position="77"/>
        <end position="106"/>
    </location>
</feature>
<keyword evidence="8" id="KW-1185">Reference proteome</keyword>
<dbReference type="GO" id="GO:0001006">
    <property type="term" value="F:RNA polymerase III type 3 promoter sequence-specific DNA binding"/>
    <property type="evidence" value="ECO:0007669"/>
    <property type="project" value="TreeGrafter"/>
</dbReference>
<dbReference type="Gene3D" id="1.10.10.60">
    <property type="entry name" value="Homeodomain-like"/>
    <property type="match status" value="2"/>
</dbReference>
<dbReference type="GO" id="GO:0042795">
    <property type="term" value="P:snRNA transcription by RNA polymerase II"/>
    <property type="evidence" value="ECO:0007669"/>
    <property type="project" value="TreeGrafter"/>
</dbReference>
<dbReference type="Proteomes" id="UP000054498">
    <property type="component" value="Unassembled WGS sequence"/>
</dbReference>
<dbReference type="GO" id="GO:0019185">
    <property type="term" value="C:snRNA-activating protein complex"/>
    <property type="evidence" value="ECO:0007669"/>
    <property type="project" value="TreeGrafter"/>
</dbReference>
<feature type="compositionally biased region" description="Low complexity" evidence="5">
    <location>
        <begin position="122"/>
        <end position="142"/>
    </location>
</feature>
<dbReference type="PROSITE" id="PS50090">
    <property type="entry name" value="MYB_LIKE"/>
    <property type="match status" value="1"/>
</dbReference>
<feature type="compositionally biased region" description="Gly residues" evidence="5">
    <location>
        <begin position="227"/>
        <end position="258"/>
    </location>
</feature>
<dbReference type="RefSeq" id="XP_013903818.1">
    <property type="nucleotide sequence ID" value="XM_014048364.1"/>
</dbReference>
<dbReference type="SUPFAM" id="SSF46689">
    <property type="entry name" value="Homeodomain-like"/>
    <property type="match status" value="1"/>
</dbReference>
<sequence>MRAAAGHVNPGESSNPPDEPHYAEAAPRAPPPSAGRGGAGAAADAAAAGANSAAAAPARRGGGGAGGERDDHGGFDADGEDELQGPYETEVDEDEEDEEDSDDLALDLDLGLFHSQIDEAIRGTQRAAAPAGPAAARAFPCGRRGRRRRRRSRGLGWGSGSDEGASEDIGGSEGETDSSDGGSGSSSSSLGLSDLDSDEEVAAALGARRHGHAGGVGSAVAWPRGLGPMGGAGRRGGRGARGAGGGGSDSGGESGGHTGAPNPLRSRHWVGTFNTGGTAAPAPAPGPAPVLSEPGASGAEGAGEAVPAGDPGLQMGAFALRFLPPNSEAREVAEKLPFLQKMLDGQLGRRIRTTHACVQALERRPDSQLAAGLEEFKAKTQALAQLDASSREASARIQQAAAELTPHEWRAVAVAVGRGRTGPECKEHWLAARSEGATRPWGPQERQLLMQLVQQHGRNGQWEAIAAALGTGRPASACLRFFATQLGGAAAAAAAAAAAPVFTPQMDDELRRLVEAVGPRWRLIGQRMGLRAKQVGGRCKRRPCCGRPAGVGRCSALGRRGRP</sequence>
<dbReference type="GeneID" id="25736030"/>
<evidence type="ECO:0000313" key="7">
    <source>
        <dbReference type="EMBL" id="KIZ04799.1"/>
    </source>
</evidence>
<dbReference type="Pfam" id="PF00249">
    <property type="entry name" value="Myb_DNA-binding"/>
    <property type="match status" value="1"/>
</dbReference>